<organism evidence="2">
    <name type="scientific">Corethron hystrix</name>
    <dbReference type="NCBI Taxonomy" id="216773"/>
    <lineage>
        <taxon>Eukaryota</taxon>
        <taxon>Sar</taxon>
        <taxon>Stramenopiles</taxon>
        <taxon>Ochrophyta</taxon>
        <taxon>Bacillariophyta</taxon>
        <taxon>Coscinodiscophyceae</taxon>
        <taxon>Corethrophycidae</taxon>
        <taxon>Corethrales</taxon>
        <taxon>Corethraceae</taxon>
        <taxon>Corethron</taxon>
    </lineage>
</organism>
<dbReference type="EMBL" id="HBFR01028820">
    <property type="protein sequence ID" value="CAD8893731.1"/>
    <property type="molecule type" value="Transcribed_RNA"/>
</dbReference>
<feature type="transmembrane region" description="Helical" evidence="1">
    <location>
        <begin position="496"/>
        <end position="516"/>
    </location>
</feature>
<feature type="transmembrane region" description="Helical" evidence="1">
    <location>
        <begin position="528"/>
        <end position="550"/>
    </location>
</feature>
<keyword evidence="1" id="KW-1133">Transmembrane helix</keyword>
<dbReference type="InterPro" id="IPR045122">
    <property type="entry name" value="Csc1-like"/>
</dbReference>
<feature type="transmembrane region" description="Helical" evidence="1">
    <location>
        <begin position="259"/>
        <end position="284"/>
    </location>
</feature>
<feature type="transmembrane region" description="Helical" evidence="1">
    <location>
        <begin position="791"/>
        <end position="812"/>
    </location>
</feature>
<reference evidence="2" key="1">
    <citation type="submission" date="2021-01" db="EMBL/GenBank/DDBJ databases">
        <authorList>
            <person name="Corre E."/>
            <person name="Pelletier E."/>
            <person name="Niang G."/>
            <person name="Scheremetjew M."/>
            <person name="Finn R."/>
            <person name="Kale V."/>
            <person name="Holt S."/>
            <person name="Cochrane G."/>
            <person name="Meng A."/>
            <person name="Brown T."/>
            <person name="Cohen L."/>
        </authorList>
    </citation>
    <scope>NUCLEOTIDE SEQUENCE</scope>
    <source>
        <strain evidence="2">308</strain>
    </source>
</reference>
<protein>
    <recommendedName>
        <fullName evidence="3">CSC1/OSCA1-like cytosolic domain-containing protein</fullName>
    </recommendedName>
</protein>
<feature type="transmembrane region" description="Helical" evidence="1">
    <location>
        <begin position="562"/>
        <end position="581"/>
    </location>
</feature>
<dbReference type="PANTHER" id="PTHR13018:SF5">
    <property type="entry name" value="RE44586P"/>
    <property type="match status" value="1"/>
</dbReference>
<dbReference type="GO" id="GO:0005227">
    <property type="term" value="F:calcium-activated cation channel activity"/>
    <property type="evidence" value="ECO:0007669"/>
    <property type="project" value="InterPro"/>
</dbReference>
<feature type="transmembrane region" description="Helical" evidence="1">
    <location>
        <begin position="709"/>
        <end position="730"/>
    </location>
</feature>
<dbReference type="PANTHER" id="PTHR13018">
    <property type="entry name" value="PROBABLE MEMBRANE PROTEIN DUF221-RELATED"/>
    <property type="match status" value="1"/>
</dbReference>
<evidence type="ECO:0000256" key="1">
    <source>
        <dbReference type="SAM" id="Phobius"/>
    </source>
</evidence>
<sequence>MNVDRKEQFEASRGISTASYDKLDNVFQGDDDASDMSVSRKVALWLLQFNLFDARSNTREILRKKSEFWCKFLGSKDRGRSVSLDIESEKETPDLRKSWEFFEYFTLPRYIVDPHNPNEFEMARPGEKYDYGTKLYPIFTTSVGCFAEFGFGTSLYFTTVLFLAVTTGLAGLANIFLIVSYGRSSTMKLTFADLLTYGSAHCNNTQTVDITNFIVNTTTSQCYPDYGEGRQPRIYPSQFTYNVYTQTCEVVKNTCVPNFYWMGLVNYGTMIWVTIAMYLFFFVIQKKLYKEYDDTHLTTSDYAIEVKNPPKRAVDPNEWKDFFTQFSEKFVSSVTVVINNRDLVRTLVKRRLLLEQLKFMLPRGVDIKNIELLRSAIQKEVTPKWKNMFQPLGFCHTPLSLFKEIDDVEKVIRKLAKDEQIDDVKHVFVTFETTNGQKTALEALSFGLLDNFFNSKMSAIPKFRDTYLKIEEAAEASAVRWEDLDNSIAKRVMQQVGTTLCSLLVILVAASAVVFIDNNISDYWSFGTAYFISFLNVAVPMCCRIITSYESHPREGEYQRSLYFKIVVFRLVNTVIVQYMVTPFTEITRESGNDASLMMFVSTLYYSEMVITPLCWIFDPYTIYSKFIAAPRALSQDTMDSYFKGDEFGLAERYTSLTNSIFFCFFYATVFPASYLFCSMSLWAIFYVDKYILLRRCGRGSKVGPSISKLSSTFFTTAIMMSFIMSAYWWSAFPFDNVYENNGKYYTINQDMLSEITSYFPALPKYQTLIDQPIGLPKEWKDEGWMSSDQGFIVCLIGTTSAVILFFFVLFYGNKIFQKIHFLIFPSYKLEQSDERSFSHLENRDDVFLYVPQVKDPGLLFPVLSCNISDIHHDFLLWKDPDDTSNYDQHNSVCDLRDLGFDVDGKKHYFSVVKQWTNM</sequence>
<name>A0A7S1BPD4_9STRA</name>
<feature type="transmembrane region" description="Helical" evidence="1">
    <location>
        <begin position="155"/>
        <end position="179"/>
    </location>
</feature>
<accession>A0A7S1BPD4</accession>
<dbReference type="GO" id="GO:0005886">
    <property type="term" value="C:plasma membrane"/>
    <property type="evidence" value="ECO:0007669"/>
    <property type="project" value="TreeGrafter"/>
</dbReference>
<keyword evidence="1" id="KW-0812">Transmembrane</keyword>
<keyword evidence="1" id="KW-0472">Membrane</keyword>
<evidence type="ECO:0000313" key="2">
    <source>
        <dbReference type="EMBL" id="CAD8893731.1"/>
    </source>
</evidence>
<dbReference type="AlphaFoldDB" id="A0A7S1BPD4"/>
<gene>
    <name evidence="2" type="ORF">CHYS00102_LOCUS20940</name>
</gene>
<feature type="transmembrane region" description="Helical" evidence="1">
    <location>
        <begin position="660"/>
        <end position="688"/>
    </location>
</feature>
<proteinExistence type="predicted"/>
<evidence type="ECO:0008006" key="3">
    <source>
        <dbReference type="Google" id="ProtNLM"/>
    </source>
</evidence>